<evidence type="ECO:0000313" key="4">
    <source>
        <dbReference type="EMBL" id="KNZ61047.1"/>
    </source>
</evidence>
<keyword evidence="1" id="KW-0347">Helicase</keyword>
<evidence type="ECO:0000259" key="2">
    <source>
        <dbReference type="PROSITE" id="PS51192"/>
    </source>
</evidence>
<dbReference type="AlphaFoldDB" id="A0A0L6VKG7"/>
<protein>
    <submittedName>
        <fullName evidence="4">Uncharacterized protein</fullName>
    </submittedName>
</protein>
<dbReference type="GO" id="GO:0070125">
    <property type="term" value="P:mitochondrial translational elongation"/>
    <property type="evidence" value="ECO:0007669"/>
    <property type="project" value="TreeGrafter"/>
</dbReference>
<feature type="domain" description="Helicase C-terminal" evidence="3">
    <location>
        <begin position="394"/>
        <end position="547"/>
    </location>
</feature>
<dbReference type="InterPro" id="IPR027417">
    <property type="entry name" value="P-loop_NTPase"/>
</dbReference>
<gene>
    <name evidence="4" type="ORF">VP01_145g5</name>
</gene>
<dbReference type="InterPro" id="IPR001650">
    <property type="entry name" value="Helicase_C-like"/>
</dbReference>
<dbReference type="SUPFAM" id="SSF52540">
    <property type="entry name" value="P-loop containing nucleoside triphosphate hydrolases"/>
    <property type="match status" value="1"/>
</dbReference>
<evidence type="ECO:0000313" key="5">
    <source>
        <dbReference type="Proteomes" id="UP000037035"/>
    </source>
</evidence>
<dbReference type="PROSITE" id="PS51192">
    <property type="entry name" value="HELICASE_ATP_BIND_1"/>
    <property type="match status" value="1"/>
</dbReference>
<dbReference type="PROSITE" id="PS51194">
    <property type="entry name" value="HELICASE_CTER"/>
    <property type="match status" value="1"/>
</dbReference>
<organism evidence="4 5">
    <name type="scientific">Puccinia sorghi</name>
    <dbReference type="NCBI Taxonomy" id="27349"/>
    <lineage>
        <taxon>Eukaryota</taxon>
        <taxon>Fungi</taxon>
        <taxon>Dikarya</taxon>
        <taxon>Basidiomycota</taxon>
        <taxon>Pucciniomycotina</taxon>
        <taxon>Pucciniomycetes</taxon>
        <taxon>Pucciniales</taxon>
        <taxon>Pucciniaceae</taxon>
        <taxon>Puccinia</taxon>
    </lineage>
</organism>
<name>A0A0L6VKG7_9BASI</name>
<dbReference type="GO" id="GO:0016787">
    <property type="term" value="F:hydrolase activity"/>
    <property type="evidence" value="ECO:0007669"/>
    <property type="project" value="InterPro"/>
</dbReference>
<dbReference type="Pfam" id="PF00271">
    <property type="entry name" value="Helicase_C"/>
    <property type="match status" value="1"/>
</dbReference>
<dbReference type="GO" id="GO:0061749">
    <property type="term" value="F:forked DNA-dependent helicase activity"/>
    <property type="evidence" value="ECO:0007669"/>
    <property type="project" value="TreeGrafter"/>
</dbReference>
<dbReference type="PANTHER" id="PTHR47396">
    <property type="entry name" value="TYPE I RESTRICTION ENZYME ECOKI R PROTEIN"/>
    <property type="match status" value="1"/>
</dbReference>
<dbReference type="Pfam" id="PF04851">
    <property type="entry name" value="ResIII"/>
    <property type="match status" value="1"/>
</dbReference>
<dbReference type="STRING" id="27349.A0A0L6VKG7"/>
<keyword evidence="1" id="KW-0067">ATP-binding</keyword>
<dbReference type="CDD" id="cd18799">
    <property type="entry name" value="SF2_C_EcoAI-like"/>
    <property type="match status" value="1"/>
</dbReference>
<dbReference type="Proteomes" id="UP000037035">
    <property type="component" value="Unassembled WGS sequence"/>
</dbReference>
<comment type="caution">
    <text evidence="4">The sequence shown here is derived from an EMBL/GenBank/DDBJ whole genome shotgun (WGS) entry which is preliminary data.</text>
</comment>
<dbReference type="InterPro" id="IPR050742">
    <property type="entry name" value="Helicase_Restrict-Modif_Enz"/>
</dbReference>
<evidence type="ECO:0000259" key="3">
    <source>
        <dbReference type="PROSITE" id="PS51194"/>
    </source>
</evidence>
<dbReference type="Gene3D" id="3.40.50.300">
    <property type="entry name" value="P-loop containing nucleotide triphosphate hydrolases"/>
    <property type="match status" value="2"/>
</dbReference>
<keyword evidence="1" id="KW-0378">Hydrolase</keyword>
<dbReference type="InterPro" id="IPR014001">
    <property type="entry name" value="Helicase_ATP-bd"/>
</dbReference>
<dbReference type="GO" id="GO:0000403">
    <property type="term" value="F:Y-form DNA binding"/>
    <property type="evidence" value="ECO:0007669"/>
    <property type="project" value="TreeGrafter"/>
</dbReference>
<dbReference type="GO" id="GO:0036121">
    <property type="term" value="F:double-stranded DNA helicase activity"/>
    <property type="evidence" value="ECO:0007669"/>
    <property type="project" value="TreeGrafter"/>
</dbReference>
<keyword evidence="5" id="KW-1185">Reference proteome</keyword>
<dbReference type="OrthoDB" id="270584at2759"/>
<dbReference type="InterPro" id="IPR006935">
    <property type="entry name" value="Helicase/UvrB_N"/>
</dbReference>
<dbReference type="EMBL" id="LAVV01005110">
    <property type="protein sequence ID" value="KNZ61047.1"/>
    <property type="molecule type" value="Genomic_DNA"/>
</dbReference>
<reference evidence="4 5" key="1">
    <citation type="submission" date="2015-08" db="EMBL/GenBank/DDBJ databases">
        <title>Next Generation Sequencing and Analysis of the Genome of Puccinia sorghi L Schw, the Causal Agent of Maize Common Rust.</title>
        <authorList>
            <person name="Rochi L."/>
            <person name="Burguener G."/>
            <person name="Darino M."/>
            <person name="Turjanski A."/>
            <person name="Kreff E."/>
            <person name="Dieguez M.J."/>
            <person name="Sacco F."/>
        </authorList>
    </citation>
    <scope>NUCLEOTIDE SEQUENCE [LARGE SCALE GENOMIC DNA]</scope>
    <source>
        <strain evidence="4 5">RO10H11247</strain>
    </source>
</reference>
<dbReference type="VEuPathDB" id="FungiDB:VP01_145g5"/>
<dbReference type="GO" id="GO:0032042">
    <property type="term" value="P:mitochondrial DNA metabolic process"/>
    <property type="evidence" value="ECO:0007669"/>
    <property type="project" value="TreeGrafter"/>
</dbReference>
<keyword evidence="1" id="KW-0547">Nucleotide-binding</keyword>
<dbReference type="SMART" id="SM00490">
    <property type="entry name" value="HELICc"/>
    <property type="match status" value="1"/>
</dbReference>
<feature type="domain" description="Helicase ATP-binding" evidence="2">
    <location>
        <begin position="169"/>
        <end position="336"/>
    </location>
</feature>
<sequence>MREGDRYMLGGFVSVFFNSPDVLLHSFMTSIEKYGGALDNLIYASIVAGLISGSRAGVGFVTKLRRTRTSTRRIYNSQLAGSPTYSFTRSISSHYFLSTSNVLRPFTSPQAPDQLIVPIKHEKNFTSHLLEHRPYQKDSLDACLDALSRGVNRIGVSLPTGSVSFWKVTYWGVTVFLNLIHEIPTKRVGSNEIPWRSMVIVNSVELAHQTIHQLKKLFPKTLVGIEQGAKQSSEDAELVVATYQSLHSKERYRKFDPAHFKCIIVDEVESAHHALSTSYLQILSYFNRQVDHRNKSLAANADSFTSPQVPIIGFSATFSRHDRLALSAVFEEIVYHYELRDMIQAGWLAPARFTSVKVDMDFSQVSLTSGKEPDYVPDRLAEVVDTDSINELLWLSNPMVNILAGRKSTLIFTVNILHMCRLANKFREAGIDARVIFSGTPSSERKVLLDEFRSSKFPVLVNCAVLTEGADVPNVDCVILARPTRSRTLLTQMIGRGLRKSSGTGKTDCLLIDIFGSVKRGVIVNPSLEGLDPSLIESCKSKGKRRADELGDANDGTVVAENSLEEDTPGLVSVNSLTFTDFDSPFGNEPAYKNPGDLYRLTRYSWVACGDGIFVLELLGQGHLRIQAEQEETGSTRLVIYFVRTIQRIDGSNNDASRIFAKPQVIGTAESIPEAIKTADAFLGQATKSKKIGLSLSIVRSLERRAAWRRLPASEQQITIIKKRLGAKHLENMSRQDLERLDKGQAANLLTRLNHGFKSRLNRLILQNNRIQKNLQKRDKIQIKVGKLVDS</sequence>
<dbReference type="GO" id="GO:0005524">
    <property type="term" value="F:ATP binding"/>
    <property type="evidence" value="ECO:0007669"/>
    <property type="project" value="InterPro"/>
</dbReference>
<proteinExistence type="predicted"/>
<accession>A0A0L6VKG7</accession>
<dbReference type="PANTHER" id="PTHR47396:SF1">
    <property type="entry name" value="ATP-DEPENDENT HELICASE IRC3-RELATED"/>
    <property type="match status" value="1"/>
</dbReference>
<dbReference type="SMART" id="SM00487">
    <property type="entry name" value="DEXDc"/>
    <property type="match status" value="1"/>
</dbReference>
<dbReference type="GO" id="GO:0005759">
    <property type="term" value="C:mitochondrial matrix"/>
    <property type="evidence" value="ECO:0007669"/>
    <property type="project" value="TreeGrafter"/>
</dbReference>
<evidence type="ECO:0000256" key="1">
    <source>
        <dbReference type="ARBA" id="ARBA00022806"/>
    </source>
</evidence>